<comment type="caution">
    <text evidence="2">The sequence shown here is derived from an EMBL/GenBank/DDBJ whole genome shotgun (WGS) entry which is preliminary data.</text>
</comment>
<dbReference type="Pfam" id="PF11775">
    <property type="entry name" value="CobT_C"/>
    <property type="match status" value="1"/>
</dbReference>
<protein>
    <submittedName>
        <fullName evidence="2">CobT protein</fullName>
    </submittedName>
</protein>
<evidence type="ECO:0000259" key="1">
    <source>
        <dbReference type="Pfam" id="PF11775"/>
    </source>
</evidence>
<organism evidence="2 3">
    <name type="scientific">Photobacterium profundum 3TCK</name>
    <dbReference type="NCBI Taxonomy" id="314280"/>
    <lineage>
        <taxon>Bacteria</taxon>
        <taxon>Pseudomonadati</taxon>
        <taxon>Pseudomonadota</taxon>
        <taxon>Gammaproteobacteria</taxon>
        <taxon>Vibrionales</taxon>
        <taxon>Vibrionaceae</taxon>
        <taxon>Photobacterium</taxon>
    </lineage>
</organism>
<reference evidence="2 3" key="1">
    <citation type="submission" date="2006-03" db="EMBL/GenBank/DDBJ databases">
        <authorList>
            <person name="Bartlett D.H."/>
            <person name="Valle G."/>
            <person name="Lauro F.M."/>
            <person name="Vezzi A."/>
            <person name="Simonato F."/>
            <person name="Eloe E."/>
            <person name="Vitulo N."/>
            <person name="Stratton T.K."/>
            <person name="D'angelo M."/>
            <person name="Ferriera S."/>
            <person name="Johnson J."/>
            <person name="Kravitz S."/>
            <person name="Beeson K."/>
            <person name="Sutton G."/>
            <person name="Rogers Y."/>
            <person name="Friedman R."/>
            <person name="Frazier M."/>
            <person name="Venter J.C."/>
        </authorList>
    </citation>
    <scope>NUCLEOTIDE SEQUENCE [LARGE SCALE GENOMIC DNA]</scope>
    <source>
        <strain evidence="2 3">3TCK</strain>
    </source>
</reference>
<dbReference type="GO" id="GO:0009236">
    <property type="term" value="P:cobalamin biosynthetic process"/>
    <property type="evidence" value="ECO:0007669"/>
    <property type="project" value="InterPro"/>
</dbReference>
<gene>
    <name evidence="2" type="ORF">P3TCK_09348</name>
</gene>
<dbReference type="EMBL" id="AAPH01000046">
    <property type="protein sequence ID" value="EAS40865.1"/>
    <property type="molecule type" value="Genomic_DNA"/>
</dbReference>
<dbReference type="HOGENOM" id="CLU_031624_0_0_6"/>
<dbReference type="PANTHER" id="PTHR41248">
    <property type="entry name" value="NORD PROTEIN"/>
    <property type="match status" value="1"/>
</dbReference>
<evidence type="ECO:0000313" key="2">
    <source>
        <dbReference type="EMBL" id="EAS40865.1"/>
    </source>
</evidence>
<feature type="non-terminal residue" evidence="2">
    <location>
        <position position="477"/>
    </location>
</feature>
<proteinExistence type="predicted"/>
<dbReference type="InterPro" id="IPR051928">
    <property type="entry name" value="NorD/CobT"/>
</dbReference>
<dbReference type="InterPro" id="IPR006538">
    <property type="entry name" value="CobT"/>
</dbReference>
<dbReference type="PANTHER" id="PTHR41248:SF1">
    <property type="entry name" value="NORD PROTEIN"/>
    <property type="match status" value="1"/>
</dbReference>
<feature type="domain" description="Cobalamin biosynthesis protein CobT VWA" evidence="1">
    <location>
        <begin position="355"/>
        <end position="476"/>
    </location>
</feature>
<dbReference type="InterPro" id="IPR025861">
    <property type="entry name" value="CobT_VWA_dom"/>
</dbReference>
<dbReference type="Pfam" id="PF06213">
    <property type="entry name" value="CobT"/>
    <property type="match status" value="1"/>
</dbReference>
<sequence>MAEQPKTPHQHKTNELYAATVRALSNNSHIHYRRNRLYQGNTPLPFFAAHLQSPIIESNISAKRGNIDAISLRLNHSDIELHQQLSPTEPTERLLFELLEQFRVETCIPPQLSGMKTNIQHNFSLWADQFHHTGLTGTRLGLLLYTVAQISRSRLMAQPVSAHTEDFIESTRAAIVPILGEALSGLRRCKNSQQDYAQYALELAKIVSDMIQAEMQNNPDDAENKTDQKTLNAFSLLLDFDSDESANIAAVVSGSSKIYQENHQYYQVYTTQYDREIEAATLVRDALLIEYREKLDKRIQHQGINIKNIAQQLAAILCTPQRNGWSFDEEEGHLDGRRLSQLISSPAERRLFCTEQYKPHSDSIVSFLIDCSGSMREHIENITIIIDIMVKALGMAGITSEVLGFTTNAWNGGKAYSDWLSTGRPAFPGRLNEACHLIFKDADTNWRRSRKNIAALLKADLFREGIDGEAIEWACNR</sequence>
<accession>Q1YX17</accession>
<dbReference type="Proteomes" id="UP000003789">
    <property type="component" value="Unassembled WGS sequence"/>
</dbReference>
<dbReference type="AlphaFoldDB" id="Q1YX17"/>
<name>Q1YX17_9GAMM</name>
<dbReference type="RefSeq" id="WP_006229845.1">
    <property type="nucleotide sequence ID" value="NZ_CH724134.1"/>
</dbReference>
<evidence type="ECO:0000313" key="3">
    <source>
        <dbReference type="Proteomes" id="UP000003789"/>
    </source>
</evidence>